<dbReference type="InterPro" id="IPR055140">
    <property type="entry name" value="Thiolase_C_2"/>
</dbReference>
<comment type="caution">
    <text evidence="2">The sequence shown here is derived from an EMBL/GenBank/DDBJ whole genome shotgun (WGS) entry which is preliminary data.</text>
</comment>
<reference evidence="2 3" key="1">
    <citation type="submission" date="2020-04" db="EMBL/GenBank/DDBJ databases">
        <title>MicrobeNet Type strains.</title>
        <authorList>
            <person name="Nicholson A.C."/>
        </authorList>
    </citation>
    <scope>NUCLEOTIDE SEQUENCE [LARGE SCALE GENOMIC DNA]</scope>
    <source>
        <strain evidence="2 3">DSM 45078</strain>
    </source>
</reference>
<dbReference type="GO" id="GO:0016747">
    <property type="term" value="F:acyltransferase activity, transferring groups other than amino-acyl groups"/>
    <property type="evidence" value="ECO:0007669"/>
    <property type="project" value="InterPro"/>
</dbReference>
<feature type="domain" description="Thiolase C-terminal" evidence="1">
    <location>
        <begin position="268"/>
        <end position="388"/>
    </location>
</feature>
<dbReference type="SUPFAM" id="SSF53901">
    <property type="entry name" value="Thiolase-like"/>
    <property type="match status" value="2"/>
</dbReference>
<dbReference type="AlphaFoldDB" id="A0A846X7N7"/>
<dbReference type="InterPro" id="IPR016039">
    <property type="entry name" value="Thiolase-like"/>
</dbReference>
<sequence length="395" mass="41900">MWELRDKVAVAGVGYSELGRRLPRTLAALTVEACDRALADAGLERSDVDGVATSPSMPRYGGTKGTGEGIDVVTPYHLPQLLGITPGITWTGSTNGMVTQSLMDAAMAIHSGACTHALVYRSLHVPKGKYVNYDSMVAAGPDQFQAPFGFSNPPAWAATVLRRYLDLNGFTRADLAPFLVANRDNAQKNPHAYWRGRTLSAADYLNARMIADPMSILDCDIPVDGAVALLLTSTERARDLQQPPALLTGFAAGTHTAPTGAVMTLEALVEGAEQIAQTLWRTSGLGPSDIDNAQLYDGFSVFVYTWLEGMGFVGRGEAVPFTRDGHTTLTGKLPVNTGGGALGEGRLHGMTHLAEAVLQVTGRGGERQVPEASRALATVSNGLAKSAAFVFSRDR</sequence>
<dbReference type="EMBL" id="JAAXOO010000001">
    <property type="protein sequence ID" value="NKY31962.1"/>
    <property type="molecule type" value="Genomic_DNA"/>
</dbReference>
<evidence type="ECO:0000259" key="1">
    <source>
        <dbReference type="Pfam" id="PF22691"/>
    </source>
</evidence>
<dbReference type="InterPro" id="IPR002155">
    <property type="entry name" value="Thiolase"/>
</dbReference>
<accession>A0A846X7N7</accession>
<dbReference type="PANTHER" id="PTHR42870:SF1">
    <property type="entry name" value="NON-SPECIFIC LIPID-TRANSFER PROTEIN-LIKE 2"/>
    <property type="match status" value="1"/>
</dbReference>
<dbReference type="Proteomes" id="UP000565715">
    <property type="component" value="Unassembled WGS sequence"/>
</dbReference>
<dbReference type="PIRSF" id="PIRSF000429">
    <property type="entry name" value="Ac-CoA_Ac_transf"/>
    <property type="match status" value="1"/>
</dbReference>
<dbReference type="CDD" id="cd00829">
    <property type="entry name" value="SCP-x_thiolase"/>
    <property type="match status" value="1"/>
</dbReference>
<name>A0A846X7N7_9NOCA</name>
<protein>
    <recommendedName>
        <fullName evidence="1">Thiolase C-terminal domain-containing protein</fullName>
    </recommendedName>
</protein>
<gene>
    <name evidence="2" type="ORF">HGA13_02570</name>
</gene>
<organism evidence="2 3">
    <name type="scientific">Nocardia speluncae</name>
    <dbReference type="NCBI Taxonomy" id="419477"/>
    <lineage>
        <taxon>Bacteria</taxon>
        <taxon>Bacillati</taxon>
        <taxon>Actinomycetota</taxon>
        <taxon>Actinomycetes</taxon>
        <taxon>Mycobacteriales</taxon>
        <taxon>Nocardiaceae</taxon>
        <taxon>Nocardia</taxon>
    </lineage>
</organism>
<keyword evidence="3" id="KW-1185">Reference proteome</keyword>
<evidence type="ECO:0000313" key="3">
    <source>
        <dbReference type="Proteomes" id="UP000565715"/>
    </source>
</evidence>
<evidence type="ECO:0000313" key="2">
    <source>
        <dbReference type="EMBL" id="NKY31962.1"/>
    </source>
</evidence>
<dbReference type="Pfam" id="PF22691">
    <property type="entry name" value="Thiolase_C_1"/>
    <property type="match status" value="1"/>
</dbReference>
<dbReference type="Gene3D" id="3.40.47.10">
    <property type="match status" value="1"/>
</dbReference>
<dbReference type="PANTHER" id="PTHR42870">
    <property type="entry name" value="ACETYL-COA C-ACETYLTRANSFERASE"/>
    <property type="match status" value="1"/>
</dbReference>
<dbReference type="RefSeq" id="WP_068035629.1">
    <property type="nucleotide sequence ID" value="NZ_JAAXOO010000001.1"/>
</dbReference>
<proteinExistence type="predicted"/>